<evidence type="ECO:0000313" key="1">
    <source>
        <dbReference type="EMBL" id="MCA9381642.1"/>
    </source>
</evidence>
<proteinExistence type="predicted"/>
<accession>A0A955RH35</accession>
<dbReference type="AlphaFoldDB" id="A0A955RH35"/>
<reference evidence="1" key="2">
    <citation type="journal article" date="2021" name="Microbiome">
        <title>Successional dynamics and alternative stable states in a saline activated sludge microbial community over 9 years.</title>
        <authorList>
            <person name="Wang Y."/>
            <person name="Ye J."/>
            <person name="Ju F."/>
            <person name="Liu L."/>
            <person name="Boyd J.A."/>
            <person name="Deng Y."/>
            <person name="Parks D.H."/>
            <person name="Jiang X."/>
            <person name="Yin X."/>
            <person name="Woodcroft B.J."/>
            <person name="Tyson G.W."/>
            <person name="Hugenholtz P."/>
            <person name="Polz M.F."/>
            <person name="Zhang T."/>
        </authorList>
    </citation>
    <scope>NUCLEOTIDE SEQUENCE</scope>
    <source>
        <strain evidence="1">HKST-UBA13</strain>
    </source>
</reference>
<organism evidence="1 2">
    <name type="scientific">Candidatus Dojkabacteria bacterium</name>
    <dbReference type="NCBI Taxonomy" id="2099670"/>
    <lineage>
        <taxon>Bacteria</taxon>
        <taxon>Candidatus Dojkabacteria</taxon>
    </lineage>
</organism>
<sequence>METTAVREKGDDNPEYVDIERLMEPMKGINERYGDEVTVMDRITAFYRGQLLMQLSKGIDTTGLSLTTYLQDAMTTLQNVGEDFESSRTNDAYSRLLGQWEGIKFTEQKHWRDANKD</sequence>
<reference evidence="1" key="1">
    <citation type="submission" date="2020-04" db="EMBL/GenBank/DDBJ databases">
        <authorList>
            <person name="Zhang T."/>
        </authorList>
    </citation>
    <scope>NUCLEOTIDE SEQUENCE</scope>
    <source>
        <strain evidence="1">HKST-UBA13</strain>
    </source>
</reference>
<protein>
    <submittedName>
        <fullName evidence="1">Uncharacterized protein</fullName>
    </submittedName>
</protein>
<name>A0A955RH35_9BACT</name>
<gene>
    <name evidence="1" type="ORF">KC678_05230</name>
</gene>
<dbReference type="Proteomes" id="UP000775877">
    <property type="component" value="Unassembled WGS sequence"/>
</dbReference>
<evidence type="ECO:0000313" key="2">
    <source>
        <dbReference type="Proteomes" id="UP000775877"/>
    </source>
</evidence>
<dbReference type="EMBL" id="JAGQLJ010000147">
    <property type="protein sequence ID" value="MCA9381642.1"/>
    <property type="molecule type" value="Genomic_DNA"/>
</dbReference>
<comment type="caution">
    <text evidence="1">The sequence shown here is derived from an EMBL/GenBank/DDBJ whole genome shotgun (WGS) entry which is preliminary data.</text>
</comment>